<evidence type="ECO:0000313" key="1">
    <source>
        <dbReference type="EMBL" id="KAK9961520.1"/>
    </source>
</evidence>
<comment type="caution">
    <text evidence="1">The sequence shown here is derived from an EMBL/GenBank/DDBJ whole genome shotgun (WGS) entry which is preliminary data.</text>
</comment>
<name>A0AAW1ZJQ6_CULAL</name>
<gene>
    <name evidence="1" type="ORF">ABG768_009304</name>
</gene>
<dbReference type="EMBL" id="JAWDJR010000016">
    <property type="protein sequence ID" value="KAK9961520.1"/>
    <property type="molecule type" value="Genomic_DNA"/>
</dbReference>
<dbReference type="Proteomes" id="UP001479290">
    <property type="component" value="Unassembled WGS sequence"/>
</dbReference>
<dbReference type="AlphaFoldDB" id="A0AAW1ZJQ6"/>
<reference evidence="1 2" key="1">
    <citation type="submission" date="2024-05" db="EMBL/GenBank/DDBJ databases">
        <title>A high-quality chromosomal-level genome assembly of Topmouth culter (Culter alburnus).</title>
        <authorList>
            <person name="Zhao H."/>
        </authorList>
    </citation>
    <scope>NUCLEOTIDE SEQUENCE [LARGE SCALE GENOMIC DNA]</scope>
    <source>
        <strain evidence="1">CATC2023</strain>
        <tissue evidence="1">Muscle</tissue>
    </source>
</reference>
<organism evidence="1 2">
    <name type="scientific">Culter alburnus</name>
    <name type="common">Topmouth culter</name>
    <dbReference type="NCBI Taxonomy" id="194366"/>
    <lineage>
        <taxon>Eukaryota</taxon>
        <taxon>Metazoa</taxon>
        <taxon>Chordata</taxon>
        <taxon>Craniata</taxon>
        <taxon>Vertebrata</taxon>
        <taxon>Euteleostomi</taxon>
        <taxon>Actinopterygii</taxon>
        <taxon>Neopterygii</taxon>
        <taxon>Teleostei</taxon>
        <taxon>Ostariophysi</taxon>
        <taxon>Cypriniformes</taxon>
        <taxon>Xenocyprididae</taxon>
        <taxon>Xenocypridinae</taxon>
        <taxon>Culter</taxon>
    </lineage>
</organism>
<accession>A0AAW1ZJQ6</accession>
<evidence type="ECO:0000313" key="2">
    <source>
        <dbReference type="Proteomes" id="UP001479290"/>
    </source>
</evidence>
<sequence length="124" mass="13814">MMGNAVTPSSLGGRIMEDDLDNMLNMIEMRLHNANCSRLGIAQPFGKFVSSVWCTKTAVMIIRLGRLTPGYFRLLQRQVAGEVQAPAHDRSVNQIAMMLAIMGLSLSYYSAKQMTEKVRHEPTP</sequence>
<protein>
    <submittedName>
        <fullName evidence="1">Uncharacterized protein</fullName>
    </submittedName>
</protein>
<proteinExistence type="predicted"/>
<keyword evidence="2" id="KW-1185">Reference proteome</keyword>